<accession>A0ACC2X759</accession>
<keyword evidence="2" id="KW-1185">Reference proteome</keyword>
<evidence type="ECO:0000313" key="1">
    <source>
        <dbReference type="EMBL" id="KAJ9119435.1"/>
    </source>
</evidence>
<reference evidence="1" key="1">
    <citation type="submission" date="2023-04" db="EMBL/GenBank/DDBJ databases">
        <title>Draft Genome sequencing of Naganishia species isolated from polar environments using Oxford Nanopore Technology.</title>
        <authorList>
            <person name="Leo P."/>
            <person name="Venkateswaran K."/>
        </authorList>
    </citation>
    <scope>NUCLEOTIDE SEQUENCE</scope>
    <source>
        <strain evidence="1">DBVPG 5303</strain>
    </source>
</reference>
<protein>
    <submittedName>
        <fullName evidence="1">Uncharacterized protein</fullName>
    </submittedName>
</protein>
<proteinExistence type="predicted"/>
<dbReference type="EMBL" id="JASBWV010000024">
    <property type="protein sequence ID" value="KAJ9119435.1"/>
    <property type="molecule type" value="Genomic_DNA"/>
</dbReference>
<name>A0ACC2X759_9TREE</name>
<evidence type="ECO:0000313" key="2">
    <source>
        <dbReference type="Proteomes" id="UP001234202"/>
    </source>
</evidence>
<sequence>MTLLLDKWFDGDPSNNDFFKTKFEHDADETQLRFGGDIKGLTNNRTLDYLYGMGIRAIYIAGTPWLNMPWQADSYSALDFTLLDPHFGTLADWRAFIDAVHAKGMYYIADFTVGTMGDMIGFDNYLNTSTPFTLKEHKAVWKLPTYTPWGFTEYPDFKFHNDFNDTCELPRFYLDDGSTIPAPATGCYASDFDQYGDIEAFGVFPDWQRQLAKFASVQDRLREWKTDVNERLRHVACLAITALDIDGIRIDKATQVTVDALAVWSQATRQCAYDVGKKNFFIPGEVTGGDTFGSLYYGRGRTPSQLPDTYEDAIRLTEQDTQYFIRDDGMSALDGVAFHYSIYRSLARFLGMDGNLNVAYDVDVNFVTAWNQMVVNNDMLNSQTGKFDPRHMFGTTNHDVFRWPALTNGTQRNAIGDFVITLLFPGIPLYYYGEEQGMYLFDNGAANYLYGRQPMVSTKAWQRHGCYKLGSTQYFNMPYDRAVTGCDDDWNSLDHFDPTASTRRLIKHMNELRNTYPALLNGLNLVQWGNWTHRIQLPGSNQTQTEIGLWTVGRGPLTTQSNETEFTDFRGDTVWMMYTNENHTVDYEYDCGSTNWISTPYVGGTTVKNLFYPYETVDLQNSNSSYYNNSMAPWRGCLPKITMEPYEFKAFVPLASWAEPVPAMTKFSPGHDYRLPSDTNNEIALSFEYDTEMNCASFTSHLSVRHNLGNSTMQPSFGTPNCAPLTNQPASELSMTARSVWAYSVTLNNAPDGIYEFIVSSGVTAQNGNQTTNSNDYVLIRKGGSDNVMINQDTGSYSSTLLTESNGKLYINHNAAGADKFRYTIDWGTSWSDWADYESTTEVTMVVDKKDKFWDGDHVEVQYWSEITGSASHVVEGDNGSSGQRRFPQLIARGSFNEWGYDSGATADLSNNEGTWTLPLMASWPTFVQLNVYGYDDFFYGDTDGDGVIDRLPPNSQSPNYLNISVPPTPHLSWTLTVNDSTGEWSIAPRGHYMVQIILFVLLLVIPPLTAMIAVATFRYSFYAIKVNKWGIKPKETSYFPLGGDKKKREMEDEKAVVPISEKHHGKSKPTQIIGWPEDPAKRRRVLIATLEYEIIDWKIKVKIGGLGVMSSLMGKAMSDCDMLWVVPKVKDLEYPQGEYAEPIEVTIFGEPYLIEVETHQLDNITYIILDSPVFRAQTKADPYPQRMDDLSSAIFYSTWNQAIAEAIRRYPIVDIYHINDYHGALAPLYLLPKVMPVCLSLHNAEFQGLWPLRTKDEMKEVCAAFNIPKEICTKYVQFGNTFNLLHAAASYISLHQKSIGVAGVSDKYGKRSWARYPALWTLRNIDSLPNPDPTDIAALDEQPVSVKNIGVDQEAEAKRPEDKRQAQEWAGLRQEADAELFVFVGRWSKQKGVDLIADVFPGILEKKPKVQLIAVGPVIDLYGRFAAEKLARLMEMYPDRVFSKPEFTALPPYLFSGADFALIPSRDEPFGLVAVEFGRKGALGVGSRLGGLGLMPGWWFPVESSATEHMLSQFQKTIKMALKSNQEERAILRARSAVQRFPVVEWRQRLEDFHRRSITISRSIAGDQAYYADLELPSSGGLYMNDNMSEFSVGGDWRNSTISAPGSPNLGGDDRHSMLSSPLASPVITPSSGGNGHFQQQQQQPMDQHHLSVADASRRISNRSSGESYYADDPDRRSAQGAHVPQLYYDQDRSPSADVNPAQHVKPSKFFLRGDGHSPNGNDIYEEDEVSDRFASGQSSDVGDLDRNAQAAQSYDNFLAAANRQIAKQSKGVRDPFIERRESMDSNAGLDSPSRPFTGHSRNSSFDSISSIMDEKGASSPLNKAIVDFTDSDGEVAQSFVQKLQSLSSDNSKGDLCIEKYLIKSEKAFFDDVKKSKMSSMASVKSSRDSFVQSRAPSVMDGYRPESPYSLGGRDSPPHHYQEESYENQEQHAPDVPMTRMQIFMNRSIGGWPLYTIIMSIGQLLSATSFQLTLLTGNNTQTNTDLYIIGAIFFVASLFWYILFRMRPSLWVLTLPWTFFAVAFFLIGLPSLHGPFTPPQKIITSVATWFYAVASSAGFLFFGCNFGEEAGAATEVWVLRACIVQGLQQVWVSALWYWGSTLAGKDPKTYVTPVYIIYAVWPLAVMSIAFAYLMFFGLPDYYRQVPPYVPNFFKTLFRRKLVIWFMVAEILRDAHTRSGRNWSYLWNNEYIPKWAIVVLIAIFFVGLWILIMGTLIRYSKIHSWLMPIFAVGLGCPRWCQMLWGVSGVALYIPWGGVAGPYLGTCLWLWLGVLDAVQGVGLGMILLQTLSRLHVCATLAIAQMLGSVVVIIARATAPDRNGPAGVFPDAALWNIGSGGDGSMNPLGLDLSQHSTVFRNGNTSLLNSDLRIWETALPMERPRVWSKQLTLPCALEHAVLRVRVFRRAETWTPSFIQKATVSSGNCQPGSEIENDIVLPPEDPLLVALDSFRRQHDVLGASTGALRCWAKLVGKVELFRSEDDNDQVDAETGVKDSTQTRSETRDSLAVYEISDGILTESRSLLSGIDLRGSQPIPNPPYATDLGEILLFNDVKEEDSRPAARRIWKDFSLTLVEYYAYMEDWLPELILARSTNSREIVSLIPTSTDTLSISLQIKIQDHIGSAPVNWTLNDNRPDIGTVCRLIPTNETAIFLKTMRLQDAPLLEHLLLADIGRFLGKRVLQDLSAGFTVSKRQPAPLTWALLWIPENCVADPGDISAESFSSGHHRLWPKSLLSPLENVQLNTNIRESDTPITLEMAENHIGIKKPTALYNESLKIHEAIEKYKTQQATKAQEETKLDNDSSKYSDIINQEDYNTHGANVSDEYLSVLKSDRPIPVNDGIEDEDEEDLFASSPSPALADSSAIFQDPASGQENPIAMDSVEQASASMFTPTHHSDPQYAPIKYDVSPTDPDGRTKVYQTAPEAMITDDDFSFFDANAEIPLDISIQQLPYEEYGDLSGADFGVNPNQPQAHSVPHLEGDFSAQSNEAFSDNGIAHAMATDLHTTDGAHVAIPEVTDGNLDNRSPRSDDDLWHEDYDLAEAVPIDLEVIPEHNSDVLDGTLSLRSDALNLEEPSKSPTSIEASSSRAIDKHTAHMTPTNLPMNTTSAPDTLQTRDAVDYSQTLQWTLVNSLERMIPAGFDEITFLSPICQSERRSFTVDRVSVADKYGDGKVGHRTHLLQLLKEQEASRQQRAHGRLPFHRERSDLGIDAFSAVSMASDKEDIFADSADDASDVIAASSTQDDSVETQGLFTLGRYPFSSNDYLFSTGFAVTLDEYDSTTLRKRVMESNDSTKRSEPSCPYPEGQSILGKYSDIASLCPSALESSDLPEYIDDQDIEIATRVRVGQQGNVMELSSTALPYWSELSLEPISGRKDVIATVLYQKGIRMTEIKTFFSNTLNFGFHTLTPSGNAIQELGDDLQLQVSSKYLT</sequence>
<organism evidence="1 2">
    <name type="scientific">Naganishia onofrii</name>
    <dbReference type="NCBI Taxonomy" id="1851511"/>
    <lineage>
        <taxon>Eukaryota</taxon>
        <taxon>Fungi</taxon>
        <taxon>Dikarya</taxon>
        <taxon>Basidiomycota</taxon>
        <taxon>Agaricomycotina</taxon>
        <taxon>Tremellomycetes</taxon>
        <taxon>Filobasidiales</taxon>
        <taxon>Filobasidiaceae</taxon>
        <taxon>Naganishia</taxon>
    </lineage>
</organism>
<gene>
    <name evidence="1" type="ORF">QFC24_005668</name>
</gene>
<comment type="caution">
    <text evidence="1">The sequence shown here is derived from an EMBL/GenBank/DDBJ whole genome shotgun (WGS) entry which is preliminary data.</text>
</comment>
<dbReference type="Proteomes" id="UP001234202">
    <property type="component" value="Unassembled WGS sequence"/>
</dbReference>